<feature type="region of interest" description="Disordered" evidence="1">
    <location>
        <begin position="1"/>
        <end position="24"/>
    </location>
</feature>
<feature type="compositionally biased region" description="Low complexity" evidence="1">
    <location>
        <begin position="7"/>
        <end position="17"/>
    </location>
</feature>
<gene>
    <name evidence="3" type="ORF">LX73_1788</name>
</gene>
<keyword evidence="2" id="KW-1133">Transmembrane helix</keyword>
<evidence type="ECO:0000313" key="4">
    <source>
        <dbReference type="Proteomes" id="UP000324595"/>
    </source>
</evidence>
<evidence type="ECO:0000256" key="1">
    <source>
        <dbReference type="SAM" id="MobiDB-lite"/>
    </source>
</evidence>
<evidence type="ECO:0000256" key="2">
    <source>
        <dbReference type="SAM" id="Phobius"/>
    </source>
</evidence>
<dbReference type="RefSeq" id="WP_211359394.1">
    <property type="nucleotide sequence ID" value="NZ_VNHY01000002.1"/>
</dbReference>
<dbReference type="Proteomes" id="UP000324595">
    <property type="component" value="Unassembled WGS sequence"/>
</dbReference>
<reference evidence="3 4" key="1">
    <citation type="submission" date="2019-07" db="EMBL/GenBank/DDBJ databases">
        <title>Genomic Encyclopedia of Archaeal and Bacterial Type Strains, Phase II (KMG-II): from individual species to whole genera.</title>
        <authorList>
            <person name="Goeker M."/>
        </authorList>
    </citation>
    <scope>NUCLEOTIDE SEQUENCE [LARGE SCALE GENOMIC DNA]</scope>
    <source>
        <strain evidence="3 4">DSM 21935</strain>
    </source>
</reference>
<keyword evidence="4" id="KW-1185">Reference proteome</keyword>
<name>A0A5D3YJP6_9BACT</name>
<dbReference type="EMBL" id="VNHY01000002">
    <property type="protein sequence ID" value="TYP94064.1"/>
    <property type="molecule type" value="Genomic_DNA"/>
</dbReference>
<keyword evidence="2" id="KW-0472">Membrane</keyword>
<keyword evidence="2" id="KW-0812">Transmembrane</keyword>
<evidence type="ECO:0000313" key="3">
    <source>
        <dbReference type="EMBL" id="TYP94064.1"/>
    </source>
</evidence>
<sequence>MTEGTASSSDSKSPSKSWEQRNPEIEREITIDEYNPKGTLTLTLLYLAIIVLMWVFMFFVEFGGNAPSIIG</sequence>
<dbReference type="AlphaFoldDB" id="A0A5D3YJP6"/>
<protein>
    <submittedName>
        <fullName evidence="3">Uncharacterized protein</fullName>
    </submittedName>
</protein>
<organism evidence="3 4">
    <name type="scientific">Fodinibius salinus</name>
    <dbReference type="NCBI Taxonomy" id="860790"/>
    <lineage>
        <taxon>Bacteria</taxon>
        <taxon>Pseudomonadati</taxon>
        <taxon>Balneolota</taxon>
        <taxon>Balneolia</taxon>
        <taxon>Balneolales</taxon>
        <taxon>Balneolaceae</taxon>
        <taxon>Fodinibius</taxon>
    </lineage>
</organism>
<feature type="transmembrane region" description="Helical" evidence="2">
    <location>
        <begin position="40"/>
        <end position="60"/>
    </location>
</feature>
<comment type="caution">
    <text evidence="3">The sequence shown here is derived from an EMBL/GenBank/DDBJ whole genome shotgun (WGS) entry which is preliminary data.</text>
</comment>
<proteinExistence type="predicted"/>
<accession>A0A5D3YJP6</accession>